<dbReference type="Proteomes" id="UP001583193">
    <property type="component" value="Unassembled WGS sequence"/>
</dbReference>
<evidence type="ECO:0000256" key="1">
    <source>
        <dbReference type="ARBA" id="ARBA00006484"/>
    </source>
</evidence>
<dbReference type="InterPro" id="IPR002347">
    <property type="entry name" value="SDR_fam"/>
</dbReference>
<protein>
    <submittedName>
        <fullName evidence="5">Uncharacterized protein</fullName>
    </submittedName>
</protein>
<keyword evidence="3" id="KW-0560">Oxidoreductase</keyword>
<keyword evidence="2" id="KW-0521">NADP</keyword>
<dbReference type="PANTHER" id="PTHR24320">
    <property type="entry name" value="RETINOL DEHYDROGENASE"/>
    <property type="match status" value="1"/>
</dbReference>
<evidence type="ECO:0000313" key="5">
    <source>
        <dbReference type="EMBL" id="KAL1882389.1"/>
    </source>
</evidence>
<comment type="caution">
    <text evidence="5">The sequence shown here is derived from an EMBL/GenBank/DDBJ whole genome shotgun (WGS) entry which is preliminary data.</text>
</comment>
<dbReference type="PANTHER" id="PTHR24320:SF283">
    <property type="entry name" value="RETINOL DEHYDROGENASE 11"/>
    <property type="match status" value="1"/>
</dbReference>
<dbReference type="InterPro" id="IPR036291">
    <property type="entry name" value="NAD(P)-bd_dom_sf"/>
</dbReference>
<name>A0ABR3Y300_9EURO</name>
<accession>A0ABR3Y300</accession>
<gene>
    <name evidence="5" type="ORF">Plec18167_002805</name>
</gene>
<dbReference type="Pfam" id="PF00106">
    <property type="entry name" value="adh_short"/>
    <property type="match status" value="1"/>
</dbReference>
<dbReference type="PRINTS" id="PR00080">
    <property type="entry name" value="SDRFAMILY"/>
</dbReference>
<reference evidence="5 6" key="1">
    <citation type="journal article" date="2024" name="IMA Fungus">
        <title>IMA Genome - F19 : A genome assembly and annotation guide to empower mycologists, including annotated draft genome sequences of Ceratocystis pirilliformis, Diaporthe australafricana, Fusarium ophioides, Paecilomyces lecythidis, and Sporothrix stenoceras.</title>
        <authorList>
            <person name="Aylward J."/>
            <person name="Wilson A.M."/>
            <person name="Visagie C.M."/>
            <person name="Spraker J."/>
            <person name="Barnes I."/>
            <person name="Buitendag C."/>
            <person name="Ceriani C."/>
            <person name="Del Mar Angel L."/>
            <person name="du Plessis D."/>
            <person name="Fuchs T."/>
            <person name="Gasser K."/>
            <person name="Kramer D."/>
            <person name="Li W."/>
            <person name="Munsamy K."/>
            <person name="Piso A."/>
            <person name="Price J.L."/>
            <person name="Sonnekus B."/>
            <person name="Thomas C."/>
            <person name="van der Nest A."/>
            <person name="van Dijk A."/>
            <person name="van Heerden A."/>
            <person name="van Vuuren N."/>
            <person name="Yilmaz N."/>
            <person name="Duong T.A."/>
            <person name="van der Merwe N.A."/>
            <person name="Wingfield M.J."/>
            <person name="Wingfield B.D."/>
        </authorList>
    </citation>
    <scope>NUCLEOTIDE SEQUENCE [LARGE SCALE GENOMIC DNA]</scope>
    <source>
        <strain evidence="5 6">CMW 18167</strain>
    </source>
</reference>
<evidence type="ECO:0000256" key="2">
    <source>
        <dbReference type="ARBA" id="ARBA00022857"/>
    </source>
</evidence>
<evidence type="ECO:0000256" key="4">
    <source>
        <dbReference type="RuleBase" id="RU000363"/>
    </source>
</evidence>
<evidence type="ECO:0000256" key="3">
    <source>
        <dbReference type="ARBA" id="ARBA00023002"/>
    </source>
</evidence>
<keyword evidence="6" id="KW-1185">Reference proteome</keyword>
<organism evidence="5 6">
    <name type="scientific">Paecilomyces lecythidis</name>
    <dbReference type="NCBI Taxonomy" id="3004212"/>
    <lineage>
        <taxon>Eukaryota</taxon>
        <taxon>Fungi</taxon>
        <taxon>Dikarya</taxon>
        <taxon>Ascomycota</taxon>
        <taxon>Pezizomycotina</taxon>
        <taxon>Eurotiomycetes</taxon>
        <taxon>Eurotiomycetidae</taxon>
        <taxon>Eurotiales</taxon>
        <taxon>Thermoascaceae</taxon>
        <taxon>Paecilomyces</taxon>
    </lineage>
</organism>
<comment type="similarity">
    <text evidence="1 4">Belongs to the short-chain dehydrogenases/reductases (SDR) family.</text>
</comment>
<dbReference type="Gene3D" id="3.40.50.720">
    <property type="entry name" value="NAD(P)-binding Rossmann-like Domain"/>
    <property type="match status" value="1"/>
</dbReference>
<evidence type="ECO:0000313" key="6">
    <source>
        <dbReference type="Proteomes" id="UP001583193"/>
    </source>
</evidence>
<proteinExistence type="inferred from homology"/>
<sequence>MAIAIATQDPSSLVLASRTKVKVEEVIGKVKQITTKTAVHFVELDLSSQESIKKATTTINSLLDRVDVLINNAGVMVLERKSTDEGIELQFGTNHIGHFLFTKLLMDKLKYAAQHSTPGSTRIINVTSQGHRLSPVRFHDYNLEGKEVPLEEQPPPELPPMFSVAGGYSGWLAYGQSKTANILFSIYLSQKLKPASIVSYATHPGCELMICTFYNG</sequence>
<dbReference type="SUPFAM" id="SSF51735">
    <property type="entry name" value="NAD(P)-binding Rossmann-fold domains"/>
    <property type="match status" value="1"/>
</dbReference>
<dbReference type="EMBL" id="JAVDPF010000006">
    <property type="protein sequence ID" value="KAL1882389.1"/>
    <property type="molecule type" value="Genomic_DNA"/>
</dbReference>